<comment type="caution">
    <text evidence="2">The sequence shown here is derived from an EMBL/GenBank/DDBJ whole genome shotgun (WGS) entry which is preliminary data.</text>
</comment>
<evidence type="ECO:0000313" key="3">
    <source>
        <dbReference type="Proteomes" id="UP000622017"/>
    </source>
</evidence>
<reference evidence="2 3" key="1">
    <citation type="submission" date="2020-08" db="EMBL/GenBank/DDBJ databases">
        <title>Hymenobacter sp.</title>
        <authorList>
            <person name="Kim M.K."/>
        </authorList>
    </citation>
    <scope>NUCLEOTIDE SEQUENCE [LARGE SCALE GENOMIC DNA]</scope>
    <source>
        <strain evidence="2 3">BT507</strain>
    </source>
</reference>
<name>A0ABR7MIE8_9BACT</name>
<keyword evidence="1" id="KW-0732">Signal</keyword>
<dbReference type="EMBL" id="JACSCY010000004">
    <property type="protein sequence ID" value="MBC6610865.1"/>
    <property type="molecule type" value="Genomic_DNA"/>
</dbReference>
<feature type="chain" id="PRO_5046107983" description="DUF4397 domain-containing protein" evidence="1">
    <location>
        <begin position="18"/>
        <end position="418"/>
    </location>
</feature>
<gene>
    <name evidence="2" type="ORF">H8B15_08015</name>
</gene>
<proteinExistence type="predicted"/>
<protein>
    <recommendedName>
        <fullName evidence="4">DUF4397 domain-containing protein</fullName>
    </recommendedName>
</protein>
<sequence length="418" mass="43811">MLYSTFFTLRRTLPVVACLAVALLASCEKEPYDELYTVQQDAGYGSLRGLVTTATKFAPGETVPVLVSYNQQDNLRDITVFQVINRQDSAVVGTYPASGALDATTQAFIQSVPYTVPAALANKTPVRVDVTLNFTNGSRQLRRFSYTVASAPTLKFGATPATYRNGLAATAQSPGDLIGYAIVMNEGGISTVPAAGSTATLFKNIDSLVYYARVGTQAPVRQGVLRTPTAGVATTRTVDVTVPSGAQGQPVTFLFSAFAQTQRVDLPSATLNIVAPTALATTQRGAVSFGTGASPDSLAYNLKLARNEPAASAAATKDLFVSGAANGSVTLTAGNTTRYYKVPATQVAAGFYTQATANAVGNLLFRNTNTAELGTATAGDVYAVRVRGTGEVMLLRILGVKAGATGATSRVRFEYRML</sequence>
<organism evidence="2 3">
    <name type="scientific">Hymenobacter citatus</name>
    <dbReference type="NCBI Taxonomy" id="2763506"/>
    <lineage>
        <taxon>Bacteria</taxon>
        <taxon>Pseudomonadati</taxon>
        <taxon>Bacteroidota</taxon>
        <taxon>Cytophagia</taxon>
        <taxon>Cytophagales</taxon>
        <taxon>Hymenobacteraceae</taxon>
        <taxon>Hymenobacter</taxon>
    </lineage>
</organism>
<dbReference type="RefSeq" id="WP_187319141.1">
    <property type="nucleotide sequence ID" value="NZ_JACSCY010000004.1"/>
</dbReference>
<accession>A0ABR7MIE8</accession>
<keyword evidence="3" id="KW-1185">Reference proteome</keyword>
<feature type="signal peptide" evidence="1">
    <location>
        <begin position="1"/>
        <end position="17"/>
    </location>
</feature>
<evidence type="ECO:0000313" key="2">
    <source>
        <dbReference type="EMBL" id="MBC6610865.1"/>
    </source>
</evidence>
<evidence type="ECO:0008006" key="4">
    <source>
        <dbReference type="Google" id="ProtNLM"/>
    </source>
</evidence>
<evidence type="ECO:0000256" key="1">
    <source>
        <dbReference type="SAM" id="SignalP"/>
    </source>
</evidence>
<dbReference type="Proteomes" id="UP000622017">
    <property type="component" value="Unassembled WGS sequence"/>
</dbReference>